<feature type="transmembrane region" description="Helical" evidence="5">
    <location>
        <begin position="6"/>
        <end position="27"/>
    </location>
</feature>
<name>A0A2U2DXI4_9HYPH</name>
<protein>
    <recommendedName>
        <fullName evidence="8">MAPEG family protein</fullName>
    </recommendedName>
</protein>
<keyword evidence="3 5" id="KW-1133">Transmembrane helix</keyword>
<evidence type="ECO:0000256" key="1">
    <source>
        <dbReference type="ARBA" id="ARBA00004370"/>
    </source>
</evidence>
<dbReference type="Proteomes" id="UP000245252">
    <property type="component" value="Unassembled WGS sequence"/>
</dbReference>
<evidence type="ECO:0000313" key="7">
    <source>
        <dbReference type="Proteomes" id="UP000245252"/>
    </source>
</evidence>
<proteinExistence type="predicted"/>
<evidence type="ECO:0008006" key="8">
    <source>
        <dbReference type="Google" id="ProtNLM"/>
    </source>
</evidence>
<keyword evidence="7" id="KW-1185">Reference proteome</keyword>
<dbReference type="AlphaFoldDB" id="A0A2U2DXI4"/>
<dbReference type="Gene3D" id="1.20.120.550">
    <property type="entry name" value="Membrane associated eicosanoid/glutathione metabolism-like domain"/>
    <property type="match status" value="1"/>
</dbReference>
<sequence length="139" mass="15787">MSATAAIFWPMVAHAALVFGLYGLLGLRRAAMVRQGKARIEQFRENRDEPTESLVVRNNLANQFELPVLFHVCCLALYFVEADNLPMVALAWIFVVSRYAHSFIHVTGNRLSRRQPAFLVGFVTLGLMWAWFAVWLAMS</sequence>
<dbReference type="SUPFAM" id="SSF161084">
    <property type="entry name" value="MAPEG domain-like"/>
    <property type="match status" value="1"/>
</dbReference>
<evidence type="ECO:0000256" key="4">
    <source>
        <dbReference type="ARBA" id="ARBA00023136"/>
    </source>
</evidence>
<dbReference type="InterPro" id="IPR023352">
    <property type="entry name" value="MAPEG-like_dom_sf"/>
</dbReference>
<evidence type="ECO:0000313" key="6">
    <source>
        <dbReference type="EMBL" id="PWE57929.1"/>
    </source>
</evidence>
<dbReference type="EMBL" id="QFBC01000001">
    <property type="protein sequence ID" value="PWE57929.1"/>
    <property type="molecule type" value="Genomic_DNA"/>
</dbReference>
<dbReference type="Pfam" id="PF01124">
    <property type="entry name" value="MAPEG"/>
    <property type="match status" value="1"/>
</dbReference>
<comment type="caution">
    <text evidence="6">The sequence shown here is derived from an EMBL/GenBank/DDBJ whole genome shotgun (WGS) entry which is preliminary data.</text>
</comment>
<dbReference type="GO" id="GO:0016020">
    <property type="term" value="C:membrane"/>
    <property type="evidence" value="ECO:0007669"/>
    <property type="project" value="UniProtKB-SubCell"/>
</dbReference>
<reference evidence="6 7" key="1">
    <citation type="submission" date="2018-05" db="EMBL/GenBank/DDBJ databases">
        <title>The draft genome of strain NS-104.</title>
        <authorList>
            <person name="Hang P."/>
            <person name="Jiang J."/>
        </authorList>
    </citation>
    <scope>NUCLEOTIDE SEQUENCE [LARGE SCALE GENOMIC DNA]</scope>
    <source>
        <strain evidence="6 7">NS-104</strain>
    </source>
</reference>
<organism evidence="6 7">
    <name type="scientific">Metarhizobium album</name>
    <dbReference type="NCBI Taxonomy" id="2182425"/>
    <lineage>
        <taxon>Bacteria</taxon>
        <taxon>Pseudomonadati</taxon>
        <taxon>Pseudomonadota</taxon>
        <taxon>Alphaproteobacteria</taxon>
        <taxon>Hyphomicrobiales</taxon>
        <taxon>Rhizobiaceae</taxon>
        <taxon>Metarhizobium</taxon>
    </lineage>
</organism>
<dbReference type="InterPro" id="IPR001129">
    <property type="entry name" value="Membr-assoc_MAPEG"/>
</dbReference>
<evidence type="ECO:0000256" key="2">
    <source>
        <dbReference type="ARBA" id="ARBA00022692"/>
    </source>
</evidence>
<comment type="subcellular location">
    <subcellularLocation>
        <location evidence="1">Membrane</location>
    </subcellularLocation>
</comment>
<dbReference type="OrthoDB" id="5516290at2"/>
<feature type="transmembrane region" description="Helical" evidence="5">
    <location>
        <begin position="118"/>
        <end position="138"/>
    </location>
</feature>
<evidence type="ECO:0000256" key="3">
    <source>
        <dbReference type="ARBA" id="ARBA00022989"/>
    </source>
</evidence>
<keyword evidence="2 5" id="KW-0812">Transmembrane</keyword>
<gene>
    <name evidence="6" type="ORF">DEM27_01675</name>
</gene>
<dbReference type="RefSeq" id="WP_109456446.1">
    <property type="nucleotide sequence ID" value="NZ_QFBC01000001.1"/>
</dbReference>
<keyword evidence="4 5" id="KW-0472">Membrane</keyword>
<evidence type="ECO:0000256" key="5">
    <source>
        <dbReference type="SAM" id="Phobius"/>
    </source>
</evidence>
<accession>A0A2U2DXI4</accession>